<dbReference type="Proteomes" id="UP001489719">
    <property type="component" value="Unassembled WGS sequence"/>
</dbReference>
<accession>A0ACC3TYT3</accession>
<protein>
    <submittedName>
        <fullName evidence="1">LIM-domain binding protein-domain-containing protein</fullName>
    </submittedName>
</protein>
<name>A0ACC3TYT3_9ASCO</name>
<organism evidence="1 2">
    <name type="scientific">Lipomyces orientalis</name>
    <dbReference type="NCBI Taxonomy" id="1233043"/>
    <lineage>
        <taxon>Eukaryota</taxon>
        <taxon>Fungi</taxon>
        <taxon>Dikarya</taxon>
        <taxon>Ascomycota</taxon>
        <taxon>Saccharomycotina</taxon>
        <taxon>Lipomycetes</taxon>
        <taxon>Lipomycetales</taxon>
        <taxon>Lipomycetaceae</taxon>
        <taxon>Lipomyces</taxon>
    </lineage>
</organism>
<keyword evidence="2" id="KW-1185">Reference proteome</keyword>
<evidence type="ECO:0000313" key="1">
    <source>
        <dbReference type="EMBL" id="KAK9326179.1"/>
    </source>
</evidence>
<reference evidence="2" key="1">
    <citation type="journal article" date="2024" name="Front. Bioeng. Biotechnol.">
        <title>Genome-scale model development and genomic sequencing of the oleaginous clade Lipomyces.</title>
        <authorList>
            <person name="Czajka J.J."/>
            <person name="Han Y."/>
            <person name="Kim J."/>
            <person name="Mondo S.J."/>
            <person name="Hofstad B.A."/>
            <person name="Robles A."/>
            <person name="Haridas S."/>
            <person name="Riley R."/>
            <person name="LaButti K."/>
            <person name="Pangilinan J."/>
            <person name="Andreopoulos W."/>
            <person name="Lipzen A."/>
            <person name="Yan J."/>
            <person name="Wang M."/>
            <person name="Ng V."/>
            <person name="Grigoriev I.V."/>
            <person name="Spatafora J.W."/>
            <person name="Magnuson J.K."/>
            <person name="Baker S.E."/>
            <person name="Pomraning K.R."/>
        </authorList>
    </citation>
    <scope>NUCLEOTIDE SEQUENCE [LARGE SCALE GENOMIC DNA]</scope>
    <source>
        <strain evidence="2">CBS 10300</strain>
    </source>
</reference>
<gene>
    <name evidence="1" type="ORF">V1517DRAFT_342681</name>
</gene>
<sequence>MASPQPQTAPTPQPSAPTPVNMQTSQSKPGQYSAADAAMLPQQQQQQQLFQRQLQQQQQQHELTAAQQQYLLQRQQQQQHMYQLQLLRQRQQMINGVTPPPNGPQPGIAQQQIPVSQVGMPANSVGVTVPGAPGQLQHLPQNAMAAAAAAYQFQNPAAATIANLRMANPNIPQHVLQQQIQQVLANQHQQQLLQQQLQQQQHGPQGQVQQPTPQQQHAQAQLHAQAQQQGHPPGPGGQQVQQQHLPNQGQLQQQGVAQPASQQQTLQQALQPGQQQQQTQQVTSAGIPANLAAIQAASMRGKTMGMTALMRLLNFCETLSAATEQQRNLDYWRKFVTDFYTDLGGLKYTVVNAVDKVPKHYDVPNAALPRYYYTLFQDGVRRVQIVPENPREIVMGQDMHVIECGRASMIYWFSNGNHVISHGSLRVFMNATMRIDSLEFQSHDHNEFVSRAMAVAAVSAAAAPGGMSPSSNAATTAVSRSQINGYGITDSLTRFLQITQVMAQMRELVPYYLSPNNSSGPLLSFNSFVNLINAQRENSQQQQLQLQVAQQQQQINQIQLQQQLQLQQAQQHQMQMQLQMQMQQQLSDEHKDDKSKSKNDNNLSSANAFDLNEDNNLGDDDDLKFSMDNGNDSNDLSIDVVPRSGMENGPSAVASISAATSQAMLQGDTSSPMMNTPSPSQQSSGMSSPRTAANKRRRESTMNNNNNPNSNAVNPSSNLSQSSTINVDSQGNGSDLNVKEEDGDPSKTRSPPKVKQSPKITKQISNKRVKTLSGGGG</sequence>
<proteinExistence type="predicted"/>
<evidence type="ECO:0000313" key="2">
    <source>
        <dbReference type="Proteomes" id="UP001489719"/>
    </source>
</evidence>
<dbReference type="EMBL" id="MU970035">
    <property type="protein sequence ID" value="KAK9326179.1"/>
    <property type="molecule type" value="Genomic_DNA"/>
</dbReference>
<comment type="caution">
    <text evidence="1">The sequence shown here is derived from an EMBL/GenBank/DDBJ whole genome shotgun (WGS) entry which is preliminary data.</text>
</comment>